<dbReference type="FunFam" id="1.10.340.30:FF:000003">
    <property type="entry name" value="A/G-specific adenine glycosylase"/>
    <property type="match status" value="1"/>
</dbReference>
<evidence type="ECO:0000256" key="3">
    <source>
        <dbReference type="ARBA" id="ARBA00008343"/>
    </source>
</evidence>
<dbReference type="PANTHER" id="PTHR42944:SF1">
    <property type="entry name" value="ADENINE DNA GLYCOSYLASE"/>
    <property type="match status" value="1"/>
</dbReference>
<dbReference type="SUPFAM" id="SSF48150">
    <property type="entry name" value="DNA-glycosylase"/>
    <property type="match status" value="1"/>
</dbReference>
<dbReference type="GO" id="GO:0046872">
    <property type="term" value="F:metal ion binding"/>
    <property type="evidence" value="ECO:0007669"/>
    <property type="project" value="UniProtKB-KW"/>
</dbReference>
<evidence type="ECO:0000256" key="4">
    <source>
        <dbReference type="ARBA" id="ARBA00012045"/>
    </source>
</evidence>
<dbReference type="GO" id="GO:0006298">
    <property type="term" value="P:mismatch repair"/>
    <property type="evidence" value="ECO:0007669"/>
    <property type="project" value="TreeGrafter"/>
</dbReference>
<evidence type="ECO:0000256" key="8">
    <source>
        <dbReference type="ARBA" id="ARBA00022763"/>
    </source>
</evidence>
<evidence type="ECO:0000256" key="2">
    <source>
        <dbReference type="ARBA" id="ARBA00001966"/>
    </source>
</evidence>
<dbReference type="GO" id="GO:0051539">
    <property type="term" value="F:4 iron, 4 sulfur cluster binding"/>
    <property type="evidence" value="ECO:0007669"/>
    <property type="project" value="UniProtKB-KW"/>
</dbReference>
<evidence type="ECO:0000256" key="13">
    <source>
        <dbReference type="ARBA" id="ARBA00023295"/>
    </source>
</evidence>
<evidence type="ECO:0000313" key="16">
    <source>
        <dbReference type="EMBL" id="TDN44784.1"/>
    </source>
</evidence>
<keyword evidence="10" id="KW-0408">Iron</keyword>
<evidence type="ECO:0000256" key="1">
    <source>
        <dbReference type="ARBA" id="ARBA00000843"/>
    </source>
</evidence>
<keyword evidence="11" id="KW-0411">Iron-sulfur</keyword>
<dbReference type="InterPro" id="IPR003651">
    <property type="entry name" value="Endonuclease3_FeS-loop_motif"/>
</dbReference>
<dbReference type="InterPro" id="IPR044298">
    <property type="entry name" value="MIG/MutY"/>
</dbReference>
<evidence type="ECO:0000256" key="11">
    <source>
        <dbReference type="ARBA" id="ARBA00023014"/>
    </source>
</evidence>
<evidence type="ECO:0000259" key="15">
    <source>
        <dbReference type="SMART" id="SM00478"/>
    </source>
</evidence>
<dbReference type="InterPro" id="IPR000445">
    <property type="entry name" value="HhH_motif"/>
</dbReference>
<keyword evidence="6" id="KW-0004">4Fe-4S</keyword>
<dbReference type="PANTHER" id="PTHR42944">
    <property type="entry name" value="ADENINE DNA GLYCOSYLASE"/>
    <property type="match status" value="1"/>
</dbReference>
<dbReference type="EMBL" id="SNVW01000004">
    <property type="protein sequence ID" value="TDN44784.1"/>
    <property type="molecule type" value="Genomic_DNA"/>
</dbReference>
<dbReference type="PROSITE" id="PS01155">
    <property type="entry name" value="ENDONUCLEASE_III_2"/>
    <property type="match status" value="1"/>
</dbReference>
<feature type="region of interest" description="Disordered" evidence="14">
    <location>
        <begin position="1"/>
        <end position="25"/>
    </location>
</feature>
<dbReference type="Pfam" id="PF00633">
    <property type="entry name" value="HHH"/>
    <property type="match status" value="1"/>
</dbReference>
<reference evidence="16 17" key="1">
    <citation type="submission" date="2019-03" db="EMBL/GenBank/DDBJ databases">
        <title>Genomic analyses of the natural microbiome of Caenorhabditis elegans.</title>
        <authorList>
            <person name="Samuel B."/>
        </authorList>
    </citation>
    <scope>NUCLEOTIDE SEQUENCE [LARGE SCALE GENOMIC DNA]</scope>
    <source>
        <strain evidence="16 17">JUb65</strain>
    </source>
</reference>
<evidence type="ECO:0000256" key="5">
    <source>
        <dbReference type="ARBA" id="ARBA00022023"/>
    </source>
</evidence>
<accession>A0A4R6DK36</accession>
<dbReference type="Pfam" id="PF10576">
    <property type="entry name" value="EndIII_4Fe-2S"/>
    <property type="match status" value="1"/>
</dbReference>
<comment type="cofactor">
    <cofactor evidence="2">
        <name>[4Fe-4S] cluster</name>
        <dbReference type="ChEBI" id="CHEBI:49883"/>
    </cofactor>
</comment>
<comment type="similarity">
    <text evidence="3">Belongs to the Nth/MutY family.</text>
</comment>
<dbReference type="PROSITE" id="PS00764">
    <property type="entry name" value="ENDONUCLEASE_III_1"/>
    <property type="match status" value="1"/>
</dbReference>
<proteinExistence type="inferred from homology"/>
<dbReference type="GO" id="GO:0006284">
    <property type="term" value="P:base-excision repair"/>
    <property type="evidence" value="ECO:0007669"/>
    <property type="project" value="InterPro"/>
</dbReference>
<evidence type="ECO:0000256" key="12">
    <source>
        <dbReference type="ARBA" id="ARBA00023204"/>
    </source>
</evidence>
<dbReference type="Proteomes" id="UP000295764">
    <property type="component" value="Unassembled WGS sequence"/>
</dbReference>
<dbReference type="SMART" id="SM00525">
    <property type="entry name" value="FES"/>
    <property type="match status" value="1"/>
</dbReference>
<dbReference type="Pfam" id="PF00730">
    <property type="entry name" value="HhH-GPD"/>
    <property type="match status" value="1"/>
</dbReference>
<dbReference type="InterPro" id="IPR023170">
    <property type="entry name" value="HhH_base_excis_C"/>
</dbReference>
<evidence type="ECO:0000256" key="10">
    <source>
        <dbReference type="ARBA" id="ARBA00023004"/>
    </source>
</evidence>
<dbReference type="AlphaFoldDB" id="A0A4R6DK36"/>
<organism evidence="16 17">
    <name type="scientific">Curtobacterium flaccumfaciens</name>
    <dbReference type="NCBI Taxonomy" id="2035"/>
    <lineage>
        <taxon>Bacteria</taxon>
        <taxon>Bacillati</taxon>
        <taxon>Actinomycetota</taxon>
        <taxon>Actinomycetes</taxon>
        <taxon>Micrococcales</taxon>
        <taxon>Microbacteriaceae</taxon>
        <taxon>Curtobacterium</taxon>
    </lineage>
</organism>
<evidence type="ECO:0000256" key="6">
    <source>
        <dbReference type="ARBA" id="ARBA00022485"/>
    </source>
</evidence>
<keyword evidence="8" id="KW-0227">DNA damage</keyword>
<evidence type="ECO:0000256" key="14">
    <source>
        <dbReference type="SAM" id="MobiDB-lite"/>
    </source>
</evidence>
<sequence>MVNARRASRQNVDNSATRPAVEEPARPDIATPLVTWFRAEARDLPWRRPGFPAWGTLVSEIMLQQTQVARVIPRLEAWLTRWPTPADLAASPPADAVRAWDRLGYPRRALALHAAASAIADRHGNEVPRDVDALLALPGIGDYTARAVAVFAYGDRHPVVDVNVRRVLARALLGQGEPGPAKAKQDLPLMESVLPADRDDAAATNAAVMELGALVCVARSPACDACPIADRCAWRAAGYPEHDGPRAPKQAKFAGSDRQVRGLIMAELRASDVPVTRDEIEPVWPDAEQRDRALASLLRDGLAVGDDASGYRLPEG</sequence>
<dbReference type="Gene3D" id="1.10.340.30">
    <property type="entry name" value="Hypothetical protein, domain 2"/>
    <property type="match status" value="1"/>
</dbReference>
<dbReference type="InterPro" id="IPR003265">
    <property type="entry name" value="HhH-GPD_domain"/>
</dbReference>
<dbReference type="InterPro" id="IPR011257">
    <property type="entry name" value="DNA_glycosylase"/>
</dbReference>
<gene>
    <name evidence="16" type="ORF">EDF64_104187</name>
</gene>
<keyword evidence="7" id="KW-0479">Metal-binding</keyword>
<feature type="domain" description="HhH-GPD" evidence="15">
    <location>
        <begin position="62"/>
        <end position="214"/>
    </location>
</feature>
<keyword evidence="12" id="KW-0234">DNA repair</keyword>
<dbReference type="GO" id="GO:0032357">
    <property type="term" value="F:oxidized purine DNA binding"/>
    <property type="evidence" value="ECO:0007669"/>
    <property type="project" value="TreeGrafter"/>
</dbReference>
<dbReference type="STRING" id="2035.RU06_13540"/>
<evidence type="ECO:0000313" key="17">
    <source>
        <dbReference type="Proteomes" id="UP000295764"/>
    </source>
</evidence>
<dbReference type="CDD" id="cd00056">
    <property type="entry name" value="ENDO3c"/>
    <property type="match status" value="1"/>
</dbReference>
<dbReference type="GO" id="GO:0035485">
    <property type="term" value="F:adenine/guanine mispair binding"/>
    <property type="evidence" value="ECO:0007669"/>
    <property type="project" value="TreeGrafter"/>
</dbReference>
<dbReference type="GO" id="GO:0000701">
    <property type="term" value="F:purine-specific mismatch base pair DNA N-glycosylase activity"/>
    <property type="evidence" value="ECO:0007669"/>
    <property type="project" value="UniProtKB-EC"/>
</dbReference>
<dbReference type="EC" id="3.2.2.31" evidence="4"/>
<dbReference type="GO" id="GO:0034039">
    <property type="term" value="F:8-oxo-7,8-dihydroguanine DNA N-glycosylase activity"/>
    <property type="evidence" value="ECO:0007669"/>
    <property type="project" value="TreeGrafter"/>
</dbReference>
<evidence type="ECO:0000256" key="9">
    <source>
        <dbReference type="ARBA" id="ARBA00022801"/>
    </source>
</evidence>
<comment type="caution">
    <text evidence="16">The sequence shown here is derived from an EMBL/GenBank/DDBJ whole genome shotgun (WGS) entry which is preliminary data.</text>
</comment>
<name>A0A4R6DK36_9MICO</name>
<dbReference type="Gene3D" id="1.10.1670.10">
    <property type="entry name" value="Helix-hairpin-Helix base-excision DNA repair enzymes (C-terminal)"/>
    <property type="match status" value="1"/>
</dbReference>
<dbReference type="InterPro" id="IPR004035">
    <property type="entry name" value="Endouclease-III_FeS-bd_BS"/>
</dbReference>
<dbReference type="InterPro" id="IPR004036">
    <property type="entry name" value="Endonuclease-III-like_CS2"/>
</dbReference>
<evidence type="ECO:0000256" key="7">
    <source>
        <dbReference type="ARBA" id="ARBA00022723"/>
    </source>
</evidence>
<keyword evidence="13" id="KW-0326">Glycosidase</keyword>
<comment type="catalytic activity">
    <reaction evidence="1">
        <text>Hydrolyzes free adenine bases from 7,8-dihydro-8-oxoguanine:adenine mismatched double-stranded DNA, leaving an apurinic site.</text>
        <dbReference type="EC" id="3.2.2.31"/>
    </reaction>
</comment>
<protein>
    <recommendedName>
        <fullName evidence="5">Adenine DNA glycosylase</fullName>
        <ecNumber evidence="4">3.2.2.31</ecNumber>
    </recommendedName>
</protein>
<dbReference type="SMART" id="SM00478">
    <property type="entry name" value="ENDO3c"/>
    <property type="match status" value="1"/>
</dbReference>
<keyword evidence="9" id="KW-0378">Hydrolase</keyword>